<accession>A0A841AM59</accession>
<comment type="caution">
    <text evidence="2">The sequence shown here is derived from an EMBL/GenBank/DDBJ whole genome shotgun (WGS) entry which is preliminary data.</text>
</comment>
<organism evidence="2 3">
    <name type="scientific">Conyzicola lurida</name>
    <dbReference type="NCBI Taxonomy" id="1172621"/>
    <lineage>
        <taxon>Bacteria</taxon>
        <taxon>Bacillati</taxon>
        <taxon>Actinomycetota</taxon>
        <taxon>Actinomycetes</taxon>
        <taxon>Micrococcales</taxon>
        <taxon>Microbacteriaceae</taxon>
        <taxon>Conyzicola</taxon>
    </lineage>
</organism>
<feature type="chain" id="PRO_5038929887" description="DUF3558 domain-containing protein" evidence="1">
    <location>
        <begin position="25"/>
        <end position="209"/>
    </location>
</feature>
<name>A0A841AM59_9MICO</name>
<reference evidence="2 3" key="1">
    <citation type="submission" date="2020-08" db="EMBL/GenBank/DDBJ databases">
        <title>Sequencing the genomes of 1000 actinobacteria strains.</title>
        <authorList>
            <person name="Klenk H.-P."/>
        </authorList>
    </citation>
    <scope>NUCLEOTIDE SEQUENCE [LARGE SCALE GENOMIC DNA]</scope>
    <source>
        <strain evidence="2 3">DSM 105784</strain>
    </source>
</reference>
<feature type="signal peptide" evidence="1">
    <location>
        <begin position="1"/>
        <end position="24"/>
    </location>
</feature>
<keyword evidence="1" id="KW-0732">Signal</keyword>
<keyword evidence="3" id="KW-1185">Reference proteome</keyword>
<dbReference type="RefSeq" id="WP_184234046.1">
    <property type="nucleotide sequence ID" value="NZ_JACHMJ010000001.1"/>
</dbReference>
<evidence type="ECO:0008006" key="4">
    <source>
        <dbReference type="Google" id="ProtNLM"/>
    </source>
</evidence>
<dbReference type="PROSITE" id="PS51257">
    <property type="entry name" value="PROKAR_LIPOPROTEIN"/>
    <property type="match status" value="1"/>
</dbReference>
<evidence type="ECO:0000313" key="3">
    <source>
        <dbReference type="Proteomes" id="UP000536685"/>
    </source>
</evidence>
<evidence type="ECO:0000256" key="1">
    <source>
        <dbReference type="SAM" id="SignalP"/>
    </source>
</evidence>
<gene>
    <name evidence="2" type="ORF">HD599_000918</name>
</gene>
<proteinExistence type="predicted"/>
<dbReference type="Proteomes" id="UP000536685">
    <property type="component" value="Unassembled WGS sequence"/>
</dbReference>
<evidence type="ECO:0000313" key="2">
    <source>
        <dbReference type="EMBL" id="MBB5842595.1"/>
    </source>
</evidence>
<dbReference type="AlphaFoldDB" id="A0A841AM59"/>
<protein>
    <recommendedName>
        <fullName evidence="4">DUF3558 domain-containing protein</fullName>
    </recommendedName>
</protein>
<sequence>MSSLKSLAVLPLALAAALAVGALAGCSTGTAEPVATESAAPAPVETPTATETVAPATFTLPTTCTTVVPQTRIDAFEASGLELLGGPGGTYGTDYLADATPEETAGGISCIWGFADSGVSSVTISVAPLTAAVRPAVVASFDNQGLNEEVVGDATTFGVQGDRTLDPAIINALRGESWISVIETIGGPTAYAEAVAIADEVYAQVYTVN</sequence>
<dbReference type="EMBL" id="JACHMJ010000001">
    <property type="protein sequence ID" value="MBB5842595.1"/>
    <property type="molecule type" value="Genomic_DNA"/>
</dbReference>